<feature type="domain" description="FYVE-type" evidence="6">
    <location>
        <begin position="264"/>
        <end position="323"/>
    </location>
</feature>
<evidence type="ECO:0008006" key="10">
    <source>
        <dbReference type="Google" id="ProtNLM"/>
    </source>
</evidence>
<dbReference type="SMART" id="SM00064">
    <property type="entry name" value="FYVE"/>
    <property type="match status" value="1"/>
</dbReference>
<feature type="region of interest" description="Disordered" evidence="5">
    <location>
        <begin position="327"/>
        <end position="357"/>
    </location>
</feature>
<dbReference type="InterPro" id="IPR013083">
    <property type="entry name" value="Znf_RING/FYVE/PHD"/>
</dbReference>
<name>A0A6G0WDK4_9STRA</name>
<dbReference type="Proteomes" id="UP000481153">
    <property type="component" value="Unassembled WGS sequence"/>
</dbReference>
<evidence type="ECO:0000313" key="8">
    <source>
        <dbReference type="EMBL" id="KAF0724744.1"/>
    </source>
</evidence>
<dbReference type="InterPro" id="IPR017455">
    <property type="entry name" value="Znf_FYVE-rel"/>
</dbReference>
<evidence type="ECO:0000256" key="2">
    <source>
        <dbReference type="ARBA" id="ARBA00022771"/>
    </source>
</evidence>
<reference evidence="8 9" key="1">
    <citation type="submission" date="2019-07" db="EMBL/GenBank/DDBJ databases">
        <title>Genomics analysis of Aphanomyces spp. identifies a new class of oomycete effector associated with host adaptation.</title>
        <authorList>
            <person name="Gaulin E."/>
        </authorList>
    </citation>
    <scope>NUCLEOTIDE SEQUENCE [LARGE SCALE GENOMIC DNA]</scope>
    <source>
        <strain evidence="8 9">ATCC 201684</strain>
    </source>
</reference>
<dbReference type="EMBL" id="VJMJ01000264">
    <property type="protein sequence ID" value="KAF0724744.1"/>
    <property type="molecule type" value="Genomic_DNA"/>
</dbReference>
<evidence type="ECO:0000259" key="7">
    <source>
        <dbReference type="PROSITE" id="PS50848"/>
    </source>
</evidence>
<keyword evidence="3" id="KW-0862">Zinc</keyword>
<feature type="compositionally biased region" description="Polar residues" evidence="5">
    <location>
        <begin position="388"/>
        <end position="405"/>
    </location>
</feature>
<organism evidence="8 9">
    <name type="scientific">Aphanomyces euteiches</name>
    <dbReference type="NCBI Taxonomy" id="100861"/>
    <lineage>
        <taxon>Eukaryota</taxon>
        <taxon>Sar</taxon>
        <taxon>Stramenopiles</taxon>
        <taxon>Oomycota</taxon>
        <taxon>Saprolegniomycetes</taxon>
        <taxon>Saprolegniales</taxon>
        <taxon>Verrucalvaceae</taxon>
        <taxon>Aphanomyces</taxon>
    </lineage>
</organism>
<dbReference type="InterPro" id="IPR023393">
    <property type="entry name" value="START-like_dom_sf"/>
</dbReference>
<evidence type="ECO:0000256" key="4">
    <source>
        <dbReference type="PROSITE-ProRule" id="PRU00091"/>
    </source>
</evidence>
<keyword evidence="2 4" id="KW-0863">Zinc-finger</keyword>
<gene>
    <name evidence="8" type="ORF">Ae201684_016618</name>
</gene>
<dbReference type="Gene3D" id="3.30.40.10">
    <property type="entry name" value="Zinc/RING finger domain, C3HC4 (zinc finger)"/>
    <property type="match status" value="1"/>
</dbReference>
<dbReference type="PROSITE" id="PS50848">
    <property type="entry name" value="START"/>
    <property type="match status" value="1"/>
</dbReference>
<dbReference type="InterPro" id="IPR000306">
    <property type="entry name" value="Znf_FYVE"/>
</dbReference>
<dbReference type="Gene3D" id="3.30.530.20">
    <property type="match status" value="1"/>
</dbReference>
<dbReference type="AlphaFoldDB" id="A0A6G0WDK4"/>
<dbReference type="VEuPathDB" id="FungiDB:AeMF1_003667"/>
<sequence length="433" mass="48740">MSGLPLPLNFFRCPPLRSEEKGFLQQLARTVAVDVINNSRISNPSMHWRLSSDHGDVHLYEGIDQSAPPGVVSWGSVTHVKASLQEVADLFTCEPSTEGYRNMMHVISRHDTLDCAHLYSITNNDVERIDVRWFALKSPLPGVVLPRDLCNLDVQQPFEWEGRQGFVVGFTHIDMKCCPDFRRSLGLIRMRSHRAGYVFLETNIPGQLEVTHLYQINMGGTLPRWVIRAGMKVRLKNVRNLDRYLREKRLSQVSFLAEAELIPVNDRSKCFLCQAKFSILRGKTQCRKCGEVMCRLCTQVWTILNSGIEVPVTVCTPCSLDPSRMEEERRRGLRAGTPPTYFHPNHTPQRAPTSTESVASSPIVLYIPDSDDDFNFVEDGKLGGYDKPTSSSQKHQGHPWSSTTGMVGAGIGPGQISGEPTAYDWNFRTPPRV</sequence>
<dbReference type="GO" id="GO:0008289">
    <property type="term" value="F:lipid binding"/>
    <property type="evidence" value="ECO:0007669"/>
    <property type="project" value="InterPro"/>
</dbReference>
<evidence type="ECO:0000256" key="3">
    <source>
        <dbReference type="ARBA" id="ARBA00022833"/>
    </source>
</evidence>
<dbReference type="InterPro" id="IPR011011">
    <property type="entry name" value="Znf_FYVE_PHD"/>
</dbReference>
<dbReference type="PANTHER" id="PTHR13510">
    <property type="entry name" value="FYVE-FINGER-CONTAINING RAB5 EFFECTOR PROTEIN RABENOSYN-5-RELATED"/>
    <property type="match status" value="1"/>
</dbReference>
<dbReference type="InterPro" id="IPR002913">
    <property type="entry name" value="START_lipid-bd_dom"/>
</dbReference>
<feature type="region of interest" description="Disordered" evidence="5">
    <location>
        <begin position="380"/>
        <end position="433"/>
    </location>
</feature>
<evidence type="ECO:0000256" key="5">
    <source>
        <dbReference type="SAM" id="MobiDB-lite"/>
    </source>
</evidence>
<dbReference type="InterPro" id="IPR052727">
    <property type="entry name" value="Rab4/Rab5_effector"/>
</dbReference>
<proteinExistence type="predicted"/>
<accession>A0A6G0WDK4</accession>
<dbReference type="SUPFAM" id="SSF57903">
    <property type="entry name" value="FYVE/PHD zinc finger"/>
    <property type="match status" value="1"/>
</dbReference>
<dbReference type="SUPFAM" id="SSF55961">
    <property type="entry name" value="Bet v1-like"/>
    <property type="match status" value="1"/>
</dbReference>
<comment type="caution">
    <text evidence="8">The sequence shown here is derived from an EMBL/GenBank/DDBJ whole genome shotgun (WGS) entry which is preliminary data.</text>
</comment>
<dbReference type="Pfam" id="PF01363">
    <property type="entry name" value="FYVE"/>
    <property type="match status" value="1"/>
</dbReference>
<feature type="compositionally biased region" description="Polar residues" evidence="5">
    <location>
        <begin position="346"/>
        <end position="357"/>
    </location>
</feature>
<dbReference type="GO" id="GO:0008270">
    <property type="term" value="F:zinc ion binding"/>
    <property type="evidence" value="ECO:0007669"/>
    <property type="project" value="UniProtKB-KW"/>
</dbReference>
<feature type="domain" description="START" evidence="7">
    <location>
        <begin position="48"/>
        <end position="231"/>
    </location>
</feature>
<dbReference type="PANTHER" id="PTHR13510:SF44">
    <property type="entry name" value="RABENOSYN-5"/>
    <property type="match status" value="1"/>
</dbReference>
<keyword evidence="9" id="KW-1185">Reference proteome</keyword>
<evidence type="ECO:0000259" key="6">
    <source>
        <dbReference type="PROSITE" id="PS50178"/>
    </source>
</evidence>
<protein>
    <recommendedName>
        <fullName evidence="10">FYVE-type domain-containing protein</fullName>
    </recommendedName>
</protein>
<dbReference type="PROSITE" id="PS50178">
    <property type="entry name" value="ZF_FYVE"/>
    <property type="match status" value="1"/>
</dbReference>
<evidence type="ECO:0000313" key="9">
    <source>
        <dbReference type="Proteomes" id="UP000481153"/>
    </source>
</evidence>
<evidence type="ECO:0000256" key="1">
    <source>
        <dbReference type="ARBA" id="ARBA00022723"/>
    </source>
</evidence>
<keyword evidence="1" id="KW-0479">Metal-binding</keyword>